<dbReference type="Gene3D" id="3.40.50.300">
    <property type="entry name" value="P-loop containing nucleotide triphosphate hydrolases"/>
    <property type="match status" value="1"/>
</dbReference>
<evidence type="ECO:0000256" key="10">
    <source>
        <dbReference type="SAM" id="Coils"/>
    </source>
</evidence>
<protein>
    <recommendedName>
        <fullName evidence="9">ATP-dependent dethiobiotin synthetase BioD</fullName>
        <ecNumber evidence="9">6.3.3.3</ecNumber>
    </recommendedName>
    <alternativeName>
        <fullName evidence="9">DTB synthetase</fullName>
        <shortName evidence="9">DTBS</shortName>
    </alternativeName>
    <alternativeName>
        <fullName evidence="9">Dethiobiotin synthase</fullName>
    </alternativeName>
</protein>
<dbReference type="GO" id="GO:0000287">
    <property type="term" value="F:magnesium ion binding"/>
    <property type="evidence" value="ECO:0007669"/>
    <property type="project" value="UniProtKB-UniRule"/>
</dbReference>
<dbReference type="SUPFAM" id="SSF52540">
    <property type="entry name" value="P-loop containing nucleoside triphosphate hydrolases"/>
    <property type="match status" value="1"/>
</dbReference>
<dbReference type="GO" id="GO:0005524">
    <property type="term" value="F:ATP binding"/>
    <property type="evidence" value="ECO:0007669"/>
    <property type="project" value="UniProtKB-UniRule"/>
</dbReference>
<dbReference type="PIRSF" id="PIRSF006755">
    <property type="entry name" value="DTB_synth"/>
    <property type="match status" value="1"/>
</dbReference>
<accession>I3E8E3</accession>
<evidence type="ECO:0000256" key="1">
    <source>
        <dbReference type="ARBA" id="ARBA00022490"/>
    </source>
</evidence>
<evidence type="ECO:0000256" key="8">
    <source>
        <dbReference type="ARBA" id="ARBA00047386"/>
    </source>
</evidence>
<name>I3E8E3_BACMM</name>
<dbReference type="GO" id="GO:0009102">
    <property type="term" value="P:biotin biosynthetic process"/>
    <property type="evidence" value="ECO:0007669"/>
    <property type="project" value="UniProtKB-UniRule"/>
</dbReference>
<comment type="subcellular location">
    <subcellularLocation>
        <location evidence="9">Cytoplasm</location>
    </subcellularLocation>
</comment>
<organism evidence="11 12">
    <name type="scientific">Bacillus methanolicus (strain MGA3 / ATCC 53907)</name>
    <dbReference type="NCBI Taxonomy" id="796606"/>
    <lineage>
        <taxon>Bacteria</taxon>
        <taxon>Bacillati</taxon>
        <taxon>Bacillota</taxon>
        <taxon>Bacilli</taxon>
        <taxon>Bacillales</taxon>
        <taxon>Bacillaceae</taxon>
        <taxon>Bacillus</taxon>
    </lineage>
</organism>
<comment type="function">
    <text evidence="9">Catalyzes a mechanistically unusual reaction, the ATP-dependent insertion of CO2 between the N7 and N8 nitrogen atoms of 7,8-diaminopelargonic acid (DAPA, also called 7,8-diammoniononanoate) to form a ureido ring.</text>
</comment>
<feature type="binding site" evidence="9">
    <location>
        <position position="17"/>
    </location>
    <ligand>
        <name>Mg(2+)</name>
        <dbReference type="ChEBI" id="CHEBI:18420"/>
    </ligand>
</feature>
<keyword evidence="3 9" id="KW-0479">Metal-binding</keyword>
<gene>
    <name evidence="9" type="primary">bioD</name>
    <name evidence="11" type="ORF">BMMGA3_08150</name>
</gene>
<keyword evidence="7 9" id="KW-0460">Magnesium</keyword>
<keyword evidence="10" id="KW-0175">Coiled coil</keyword>
<comment type="cofactor">
    <cofactor evidence="9">
        <name>Mg(2+)</name>
        <dbReference type="ChEBI" id="CHEBI:18420"/>
    </cofactor>
</comment>
<feature type="binding site" evidence="9">
    <location>
        <position position="53"/>
    </location>
    <ligand>
        <name>Mg(2+)</name>
        <dbReference type="ChEBI" id="CHEBI:18420"/>
    </ligand>
</feature>
<proteinExistence type="inferred from homology"/>
<dbReference type="STRING" id="796606.BMMGA3_08150"/>
<dbReference type="UniPathway" id="UPA00078">
    <property type="reaction ID" value="UER00161"/>
</dbReference>
<dbReference type="Pfam" id="PF13500">
    <property type="entry name" value="AAA_26"/>
    <property type="match status" value="1"/>
</dbReference>
<comment type="similarity">
    <text evidence="9">Belongs to the dethiobiotin synthetase family.</text>
</comment>
<evidence type="ECO:0000256" key="7">
    <source>
        <dbReference type="ARBA" id="ARBA00022842"/>
    </source>
</evidence>
<dbReference type="CDD" id="cd03109">
    <property type="entry name" value="DTBS"/>
    <property type="match status" value="1"/>
</dbReference>
<comment type="catalytic activity">
    <reaction evidence="8">
        <text>(7R,8S)-8-amino-7-(carboxyamino)nonanoate + ATP = (4R,5S)-dethiobiotin + ADP + phosphate + H(+)</text>
        <dbReference type="Rhea" id="RHEA:63684"/>
        <dbReference type="ChEBI" id="CHEBI:15378"/>
        <dbReference type="ChEBI" id="CHEBI:30616"/>
        <dbReference type="ChEBI" id="CHEBI:43474"/>
        <dbReference type="ChEBI" id="CHEBI:149470"/>
        <dbReference type="ChEBI" id="CHEBI:149473"/>
        <dbReference type="ChEBI" id="CHEBI:456216"/>
    </reaction>
</comment>
<feature type="binding site" evidence="9">
    <location>
        <begin position="110"/>
        <end position="113"/>
    </location>
    <ligand>
        <name>ATP</name>
        <dbReference type="ChEBI" id="CHEBI:30616"/>
    </ligand>
</feature>
<dbReference type="EC" id="6.3.3.3" evidence="9"/>
<dbReference type="AlphaFoldDB" id="I3E8E3"/>
<dbReference type="GO" id="GO:0005829">
    <property type="term" value="C:cytosol"/>
    <property type="evidence" value="ECO:0007669"/>
    <property type="project" value="TreeGrafter"/>
</dbReference>
<comment type="catalytic activity">
    <reaction evidence="9">
        <text>(7R,8S)-7,8-diammoniononanoate + CO2 + ATP = (4R,5S)-dethiobiotin + ADP + phosphate + 3 H(+)</text>
        <dbReference type="Rhea" id="RHEA:15805"/>
        <dbReference type="ChEBI" id="CHEBI:15378"/>
        <dbReference type="ChEBI" id="CHEBI:16526"/>
        <dbReference type="ChEBI" id="CHEBI:30616"/>
        <dbReference type="ChEBI" id="CHEBI:43474"/>
        <dbReference type="ChEBI" id="CHEBI:149469"/>
        <dbReference type="ChEBI" id="CHEBI:149473"/>
        <dbReference type="ChEBI" id="CHEBI:456216"/>
        <dbReference type="EC" id="6.3.3.3"/>
    </reaction>
</comment>
<dbReference type="NCBIfam" id="TIGR00347">
    <property type="entry name" value="bioD"/>
    <property type="match status" value="1"/>
</dbReference>
<comment type="pathway">
    <text evidence="9">Cofactor biosynthesis; biotin biosynthesis; biotin from 7,8-diaminononanoate: step 1/2.</text>
</comment>
<keyword evidence="6 9" id="KW-0067">ATP-binding</keyword>
<dbReference type="OrthoDB" id="9802097at2"/>
<reference evidence="11 12" key="1">
    <citation type="journal article" date="2015" name="BMC Genomics">
        <title>Transcriptome analysis of thermophilic methylotrophic Bacillus methanolicus MGA3 using RNA-sequencing provides detailed insights into its previously uncharted transcriptional landscape.</title>
        <authorList>
            <person name="Irla M."/>
            <person name="Neshat A."/>
            <person name="Brautaset T."/>
            <person name="Ruckert C."/>
            <person name="Kalinowski J."/>
            <person name="Wendisch V.F."/>
        </authorList>
    </citation>
    <scope>NUCLEOTIDE SEQUENCE [LARGE SCALE GENOMIC DNA]</scope>
    <source>
        <strain evidence="12">MGA3 / ATCC 53907</strain>
    </source>
</reference>
<evidence type="ECO:0000313" key="11">
    <source>
        <dbReference type="EMBL" id="AIE60036.1"/>
    </source>
</evidence>
<evidence type="ECO:0000256" key="6">
    <source>
        <dbReference type="ARBA" id="ARBA00022840"/>
    </source>
</evidence>
<dbReference type="eggNOG" id="COG0132">
    <property type="taxonomic scope" value="Bacteria"/>
</dbReference>
<feature type="binding site" evidence="9">
    <location>
        <position position="42"/>
    </location>
    <ligand>
        <name>substrate</name>
    </ligand>
</feature>
<dbReference type="InterPro" id="IPR027417">
    <property type="entry name" value="P-loop_NTPase"/>
</dbReference>
<sequence>MGSALFITGTGTDIGKTIVTSFLHKIFTRTGLKAKVFKPIQSGFDDKKQSYPDSNWFQKSIGDDQTGMYFFKPAVSPHLAEKLTGQKVNIEKIKQKLNELKELYDMVIVEGAGGLAVPLQEREHELYMTKDFIKELQIPVVLVSLCGLGSIHHAVTTAHYAINEGLEIKGVVFNQFDDQNFLHMDNVLMIQKLTGLPALAKLPYFRNLLPDLDEWISKHQFDEMIAKLKNKKEKTIKHTYKQ</sequence>
<evidence type="ECO:0000256" key="3">
    <source>
        <dbReference type="ARBA" id="ARBA00022723"/>
    </source>
</evidence>
<keyword evidence="1 9" id="KW-0963">Cytoplasm</keyword>
<dbReference type="Proteomes" id="UP000027602">
    <property type="component" value="Chromosome"/>
</dbReference>
<evidence type="ECO:0000313" key="12">
    <source>
        <dbReference type="Proteomes" id="UP000027602"/>
    </source>
</evidence>
<dbReference type="GO" id="GO:0004141">
    <property type="term" value="F:dethiobiotin synthase activity"/>
    <property type="evidence" value="ECO:0007669"/>
    <property type="project" value="UniProtKB-UniRule"/>
</dbReference>
<dbReference type="InterPro" id="IPR004472">
    <property type="entry name" value="DTB_synth_BioD"/>
</dbReference>
<dbReference type="KEGG" id="bmet:BMMGA3_08150"/>
<feature type="binding site" evidence="9">
    <location>
        <begin position="13"/>
        <end position="18"/>
    </location>
    <ligand>
        <name>ATP</name>
        <dbReference type="ChEBI" id="CHEBI:30616"/>
    </ligand>
</feature>
<evidence type="ECO:0000256" key="2">
    <source>
        <dbReference type="ARBA" id="ARBA00022598"/>
    </source>
</evidence>
<dbReference type="HOGENOM" id="CLU_072551_3_0_9"/>
<feature type="binding site" evidence="9">
    <location>
        <position position="110"/>
    </location>
    <ligand>
        <name>Mg(2+)</name>
        <dbReference type="ChEBI" id="CHEBI:18420"/>
    </ligand>
</feature>
<evidence type="ECO:0000256" key="5">
    <source>
        <dbReference type="ARBA" id="ARBA00022756"/>
    </source>
</evidence>
<evidence type="ECO:0000256" key="4">
    <source>
        <dbReference type="ARBA" id="ARBA00022741"/>
    </source>
</evidence>
<keyword evidence="5 9" id="KW-0093">Biotin biosynthesis</keyword>
<dbReference type="EMBL" id="CP007739">
    <property type="protein sequence ID" value="AIE60036.1"/>
    <property type="molecule type" value="Genomic_DNA"/>
</dbReference>
<feature type="binding site" evidence="9">
    <location>
        <position position="53"/>
    </location>
    <ligand>
        <name>ATP</name>
        <dbReference type="ChEBI" id="CHEBI:30616"/>
    </ligand>
</feature>
<keyword evidence="12" id="KW-1185">Reference proteome</keyword>
<feature type="active site" evidence="9">
    <location>
        <position position="38"/>
    </location>
</feature>
<dbReference type="PANTHER" id="PTHR43210">
    <property type="entry name" value="DETHIOBIOTIN SYNTHETASE"/>
    <property type="match status" value="1"/>
</dbReference>
<keyword evidence="2 9" id="KW-0436">Ligase</keyword>
<dbReference type="HAMAP" id="MF_00336">
    <property type="entry name" value="BioD"/>
    <property type="match status" value="1"/>
</dbReference>
<feature type="coiled-coil region" evidence="10">
    <location>
        <begin position="80"/>
        <end position="110"/>
    </location>
</feature>
<comment type="subunit">
    <text evidence="9">Homodimer.</text>
</comment>
<dbReference type="RefSeq" id="WP_004433994.1">
    <property type="nucleotide sequence ID" value="NZ_ADWW01000002.1"/>
</dbReference>
<keyword evidence="4 9" id="KW-0547">Nucleotide-binding</keyword>
<comment type="caution">
    <text evidence="9">Lacks conserved residue(s) required for the propagation of feature annotation.</text>
</comment>
<evidence type="ECO:0000256" key="9">
    <source>
        <dbReference type="HAMAP-Rule" id="MF_00336"/>
    </source>
</evidence>
<dbReference type="PANTHER" id="PTHR43210:SF2">
    <property type="entry name" value="ATP-DEPENDENT DETHIOBIOTIN SYNTHETASE BIOD 2"/>
    <property type="match status" value="1"/>
</dbReference>
<feature type="binding site" evidence="9">
    <location>
        <begin position="174"/>
        <end position="175"/>
    </location>
    <ligand>
        <name>ATP</name>
        <dbReference type="ChEBI" id="CHEBI:30616"/>
    </ligand>
</feature>